<protein>
    <submittedName>
        <fullName evidence="1">Uncharacterized protein</fullName>
    </submittedName>
</protein>
<reference evidence="2" key="1">
    <citation type="submission" date="2017-09" db="EMBL/GenBank/DDBJ databases">
        <title>Depth-based differentiation of microbial function through sediment-hosted aquifers and enrichment of novel symbionts in the deep terrestrial subsurface.</title>
        <authorList>
            <person name="Probst A.J."/>
            <person name="Ladd B."/>
            <person name="Jarett J.K."/>
            <person name="Geller-Mcgrath D.E."/>
            <person name="Sieber C.M.K."/>
            <person name="Emerson J.B."/>
            <person name="Anantharaman K."/>
            <person name="Thomas B.C."/>
            <person name="Malmstrom R."/>
            <person name="Stieglmeier M."/>
            <person name="Klingl A."/>
            <person name="Woyke T."/>
            <person name="Ryan C.M."/>
            <person name="Banfield J.F."/>
        </authorList>
    </citation>
    <scope>NUCLEOTIDE SEQUENCE [LARGE SCALE GENOMIC DNA]</scope>
</reference>
<proteinExistence type="predicted"/>
<sequence length="271" mass="29123">MKKEQVAGLLRKTGIGVVNLARRGVDRAKVAAGKAKTEAKARVSKALDENARLSDFREKTEKFKAQTHDQLIQVRATIASAKNDPKATVSTAKTAAISAAISAAVPHVQKVTDSVKIHTTRAQETIIDKAGETRKNLESRAVGIFAHAVLQWARNPETFANLRTELSENLPGLIKSKAQEVNSKGLSPQRQLRETLAPEGLDGIKAPAFEAVVLLADRVAVLSGWIVTSALSRYLLLSENQAIEQADVNSIITGKIVAPTLQFAGKTILVP</sequence>
<comment type="caution">
    <text evidence="1">The sequence shown here is derived from an EMBL/GenBank/DDBJ whole genome shotgun (WGS) entry which is preliminary data.</text>
</comment>
<dbReference type="EMBL" id="PFSC01000164">
    <property type="protein sequence ID" value="PJC30296.1"/>
    <property type="molecule type" value="Genomic_DNA"/>
</dbReference>
<name>A0A2M8EWP1_9BACT</name>
<dbReference type="Proteomes" id="UP000231383">
    <property type="component" value="Unassembled WGS sequence"/>
</dbReference>
<accession>A0A2M8EWP1</accession>
<evidence type="ECO:0000313" key="2">
    <source>
        <dbReference type="Proteomes" id="UP000231383"/>
    </source>
</evidence>
<organism evidence="1 2">
    <name type="scientific">Candidatus Roizmanbacteria bacterium CG_4_9_14_0_2_um_filter_39_13</name>
    <dbReference type="NCBI Taxonomy" id="1974839"/>
    <lineage>
        <taxon>Bacteria</taxon>
        <taxon>Candidatus Roizmaniibacteriota</taxon>
    </lineage>
</organism>
<gene>
    <name evidence="1" type="ORF">CO051_06445</name>
</gene>
<evidence type="ECO:0000313" key="1">
    <source>
        <dbReference type="EMBL" id="PJC30296.1"/>
    </source>
</evidence>
<dbReference type="AlphaFoldDB" id="A0A2M8EWP1"/>